<dbReference type="EMBL" id="CP045121">
    <property type="protein sequence ID" value="QIN79375.1"/>
    <property type="molecule type" value="Genomic_DNA"/>
</dbReference>
<feature type="compositionally biased region" description="Polar residues" evidence="1">
    <location>
        <begin position="217"/>
        <end position="227"/>
    </location>
</feature>
<dbReference type="KEGG" id="rmar:GBA65_13595"/>
<organism evidence="3 4">
    <name type="scientific">Rubrobacter marinus</name>
    <dbReference type="NCBI Taxonomy" id="2653852"/>
    <lineage>
        <taxon>Bacteria</taxon>
        <taxon>Bacillati</taxon>
        <taxon>Actinomycetota</taxon>
        <taxon>Rubrobacteria</taxon>
        <taxon>Rubrobacterales</taxon>
        <taxon>Rubrobacteraceae</taxon>
        <taxon>Rubrobacter</taxon>
    </lineage>
</organism>
<evidence type="ECO:0000313" key="3">
    <source>
        <dbReference type="EMBL" id="QIN79375.1"/>
    </source>
</evidence>
<feature type="transmembrane region" description="Helical" evidence="2">
    <location>
        <begin position="120"/>
        <end position="140"/>
    </location>
</feature>
<reference evidence="3 4" key="1">
    <citation type="submission" date="2019-10" db="EMBL/GenBank/DDBJ databases">
        <title>Rubrobacter sp nov SCSIO 52915 isolated from a deep-sea sediment in the South China Sea.</title>
        <authorList>
            <person name="Chen R.W."/>
        </authorList>
    </citation>
    <scope>NUCLEOTIDE SEQUENCE [LARGE SCALE GENOMIC DNA]</scope>
    <source>
        <strain evidence="3 4">SCSIO 52915</strain>
    </source>
</reference>
<feature type="transmembrane region" description="Helical" evidence="2">
    <location>
        <begin position="52"/>
        <end position="76"/>
    </location>
</feature>
<dbReference type="RefSeq" id="WP_166397038.1">
    <property type="nucleotide sequence ID" value="NZ_CP045121.1"/>
</dbReference>
<feature type="transmembrane region" description="Helical" evidence="2">
    <location>
        <begin position="26"/>
        <end position="46"/>
    </location>
</feature>
<accession>A0A6G8PYX0</accession>
<protein>
    <submittedName>
        <fullName evidence="3">Uncharacterized protein</fullName>
    </submittedName>
</protein>
<feature type="transmembrane region" description="Helical" evidence="2">
    <location>
        <begin position="147"/>
        <end position="166"/>
    </location>
</feature>
<feature type="transmembrane region" description="Helical" evidence="2">
    <location>
        <begin position="83"/>
        <end position="100"/>
    </location>
</feature>
<dbReference type="Proteomes" id="UP000502706">
    <property type="component" value="Chromosome"/>
</dbReference>
<name>A0A6G8PYX0_9ACTN</name>
<keyword evidence="2" id="KW-0472">Membrane</keyword>
<evidence type="ECO:0000256" key="1">
    <source>
        <dbReference type="SAM" id="MobiDB-lite"/>
    </source>
</evidence>
<keyword evidence="2" id="KW-0812">Transmembrane</keyword>
<evidence type="ECO:0000256" key="2">
    <source>
        <dbReference type="SAM" id="Phobius"/>
    </source>
</evidence>
<keyword evidence="2" id="KW-1133">Transmembrane helix</keyword>
<keyword evidence="4" id="KW-1185">Reference proteome</keyword>
<proteinExistence type="predicted"/>
<gene>
    <name evidence="3" type="ORF">GBA65_13595</name>
</gene>
<dbReference type="AlphaFoldDB" id="A0A6G8PYX0"/>
<evidence type="ECO:0000313" key="4">
    <source>
        <dbReference type="Proteomes" id="UP000502706"/>
    </source>
</evidence>
<feature type="region of interest" description="Disordered" evidence="1">
    <location>
        <begin position="194"/>
        <end position="227"/>
    </location>
</feature>
<sequence length="227" mass="23778">MQDTGLDAYGPRSGEAPAEASLEQGVGLVVVAAVLSLVAALVHLWMVPGYAWIWWGYGVFFLSTALAQGLLGVALLRWPAAPVVVAGISGNLAVMLLYVFTRTSGVPFGPHAGKVEDAGLLDMTATLAEMGLVVLLVTLLSGAYRRVVINALLLLGAAVWALRLLGGSLEAPPARPGPARSTFRPGLLTASTATSAASRVRRRPRHEVGEAPGASRGWTSWWCSRSP</sequence>